<dbReference type="SUPFAM" id="SSF56281">
    <property type="entry name" value="Metallo-hydrolase/oxidoreductase"/>
    <property type="match status" value="1"/>
</dbReference>
<gene>
    <name evidence="2" type="ORF">psyc5s11_09990</name>
</gene>
<dbReference type="Gene3D" id="3.60.15.10">
    <property type="entry name" value="Ribonuclease Z/Hydroxyacylglutathione hydrolase-like"/>
    <property type="match status" value="1"/>
</dbReference>
<protein>
    <submittedName>
        <fullName evidence="2">CAU/MBL1b family subclass B3 metallo-beta-lactamase</fullName>
    </submittedName>
</protein>
<dbReference type="InterPro" id="IPR001279">
    <property type="entry name" value="Metallo-B-lactamas"/>
</dbReference>
<dbReference type="Proteomes" id="UP000824633">
    <property type="component" value="Chromosome"/>
</dbReference>
<dbReference type="SMART" id="SM00849">
    <property type="entry name" value="Lactamase_B"/>
    <property type="match status" value="1"/>
</dbReference>
<sequence length="282" mass="32154">MKENINVKLNNPRDLLIQGCERPWEVAVEPFKVAPHVYYVGNSWVGAYLIETSEGLILIDTTMHNQVYLVLESIRKLGFDPKDIKIILLSHAHYDHCGGLRPIKEYTGAKLYMGKEDEYFLTERPDLIYTEGYAFGSFKPDEYYDDNKSIILGDMTINTLHTPGHTPGTTSFFFDDKDEEGNVYHCGMHGGIGVNTLNDETIQSNGWPISMRDDFLNGLLKVRNMKIDIALGSHPNQTNMLALVDKITDTFNPFFDEFVWGKFIDGRIEMIKKIIETSKLSN</sequence>
<dbReference type="InterPro" id="IPR036866">
    <property type="entry name" value="RibonucZ/Hydroxyglut_hydro"/>
</dbReference>
<proteinExistence type="predicted"/>
<dbReference type="InterPro" id="IPR050855">
    <property type="entry name" value="NDM-1-like"/>
</dbReference>
<accession>A0ABM7SZM5</accession>
<evidence type="ECO:0000313" key="3">
    <source>
        <dbReference type="Proteomes" id="UP000824633"/>
    </source>
</evidence>
<name>A0ABM7SZM5_9CLOT</name>
<feature type="domain" description="Metallo-beta-lactamase" evidence="1">
    <location>
        <begin position="44"/>
        <end position="234"/>
    </location>
</feature>
<organism evidence="2 3">
    <name type="scientific">Clostridium gelidum</name>
    <dbReference type="NCBI Taxonomy" id="704125"/>
    <lineage>
        <taxon>Bacteria</taxon>
        <taxon>Bacillati</taxon>
        <taxon>Bacillota</taxon>
        <taxon>Clostridia</taxon>
        <taxon>Eubacteriales</taxon>
        <taxon>Clostridiaceae</taxon>
        <taxon>Clostridium</taxon>
    </lineage>
</organism>
<evidence type="ECO:0000259" key="1">
    <source>
        <dbReference type="SMART" id="SM00849"/>
    </source>
</evidence>
<dbReference type="PANTHER" id="PTHR42951:SF17">
    <property type="entry name" value="METALLO-BETA-LACTAMASE DOMAIN-CONTAINING PROTEIN"/>
    <property type="match status" value="1"/>
</dbReference>
<evidence type="ECO:0000313" key="2">
    <source>
        <dbReference type="EMBL" id="BCZ44932.1"/>
    </source>
</evidence>
<keyword evidence="3" id="KW-1185">Reference proteome</keyword>
<dbReference type="EMBL" id="AP024849">
    <property type="protein sequence ID" value="BCZ44932.1"/>
    <property type="molecule type" value="Genomic_DNA"/>
</dbReference>
<reference evidence="3" key="1">
    <citation type="submission" date="2021-07" db="EMBL/GenBank/DDBJ databases">
        <title>Complete genome sequencing of a Clostridium isolate.</title>
        <authorList>
            <person name="Ueki A."/>
            <person name="Tonouchi A."/>
        </authorList>
    </citation>
    <scope>NUCLEOTIDE SEQUENCE [LARGE SCALE GENOMIC DNA]</scope>
    <source>
        <strain evidence="3">C5S11</strain>
    </source>
</reference>
<dbReference type="Pfam" id="PF00753">
    <property type="entry name" value="Lactamase_B"/>
    <property type="match status" value="1"/>
</dbReference>
<dbReference type="RefSeq" id="WP_224036577.1">
    <property type="nucleotide sequence ID" value="NZ_AP024849.1"/>
</dbReference>
<dbReference type="NCBIfam" id="NF012229">
    <property type="entry name" value="bla_class_B_core"/>
    <property type="match status" value="1"/>
</dbReference>
<dbReference type="PANTHER" id="PTHR42951">
    <property type="entry name" value="METALLO-BETA-LACTAMASE DOMAIN-CONTAINING"/>
    <property type="match status" value="1"/>
</dbReference>